<dbReference type="InterPro" id="IPR038765">
    <property type="entry name" value="Papain-like_cys_pep_sf"/>
</dbReference>
<sequence length="4017" mass="455551">MKSNYKILIVMMLVTFLITLLGISVGAQTNQSGFTLKHQNSPSRSNNITLKGVLQTAGIDAEKHFKKCISRRQRMAAFTMWRESLGKLEIEAAKISVSDGSVFNEKTPQNFNEEAKLLEQKKEVVLLHLTWLKQQLIQDSVPPQILQRLENVRNRFQGHSQQVIVDTQHTQKLINQVLTGEGKKRKKKYQELKTNLLKLKKTLNETSFKRTSAPISSQTSLPFTNTADDSDLPENQDQMVSPAPPDTATDLLYQPVPEDSVNVEETMSTAELENIVMELAQSPKAIYEYVRNNIQPEFYYGLLKGARETLLQQRGNDLDQAALLIALYRFAGIPAHYAQGRITLSIEQLMVWTGVDDPFSALRTVLDTGYAPNPIYQDGQLAAVSLNHVWVEAYVPYLDYRGLGSYAEGKDWISLSPSFKAIDRVGGMDIYVELDPAPSSWVDDYLTLDPIDNEISPLAYYREQIEIYLANNYPDVVYQDILSDTTIQAEDLGILPSSLPFSVDYVLNRFSNVPESLCHQVTITIGDELSPSLDLTLLSYYLLGHRLTIQYEPASIIDLAAVQAAGSLYLTDPFLIEVVPVVRLDGRVIDAGLIPIGMAMPDTFSLTFTTPTDTYQVSDTIISGIYQAVSFSSGNVPLDDLNIMPNDPEFTIGDLLHRTALRYLHLSYNHAREIADFCAVNSNVKTLSAVRCQTRLKIDTFDEIPIALDWQALDFDVELQPYDIISQNGGMHREKDHQDLAGHEWSYLEEFAFCDEEWFGIPAISTVSAIRQAHAQNIDIFTISLSDPASLTLIDDLLVPPHVIASVSDAVYAGYTVTVPKQTLTHHDWTGVGWLVSDPNTGSLGAMLAGDLAAAHFSYTLMQLLVLVDNQGLPTFYWMEVFFDAVDAYFRDYLFQNPHQIAPYEAAGINKISRYNGRIQRERIHDFQYYEGLDCFLNNQWGGMWVYRLRTTDPEDLDKFGYYYHYPDQIEEGYPDYFIAKVDYFNIINGAFIYTLGADPNAPLPQRMYYNIRLIDDENNVLSPGTYEFSPQDYFQIVYDEGDPLFYEHKPWFVIFEITITEAPEVIMPPALYTTTHDRISFKIDPAKVINRDGQLINFDIEKIALVIYDRDDNEVFRVEKGELEHIAGTAEYAYQWDRTDAGGQPLDIQKAPYSLRVECRKAAKYGGYKYYSNEWRIEAYTGLRFLSPAAGSEYYLGHLENGIYGIPMLTRAILLHENGTLEPLSADDIEWSISPTQLYLGPTVDHGQGLLSNHFVPFLDQEHTLTVSFNASGGGLEPLSDTITIDVTKPEFDFIAVSNGQKGPTEQSYAPLVTFEVLCSPNGFINLESLSLAGTPVLMVDDQEVGAEPLPLIPGVHCAIFGQIAGWLPEQPYGSDYQDIIILTHPLVFTGQVTLCSEDQNCDPSSIDINNDFELSVEYAPNLYTFAGYGLANVYLATPVYESPLDFEEETLPEPALQQASNFPYETWIGRHDDKYDIFKMDYLAPTDGELFTYRPPREKNQTEEAYYQGLADEQFPYTMQFRMTYYSHTIPPENIIDATFPYEVVNIGEIKSPLYADWCADKYALVLDDPEMYPPGSYLFFPQSNDLWRYYRQSIVDDNNTDNDLPDPTRLVYVYQIKFDENTPQAFSPGKVWTGPLPDGKDAVKLDRILPVRVKLLPEFVSDRHGVKQPFVLQNVEVKIVDENETVLWQKDETINLIGGQWYEYEWDGTDQNGDYLTPEDGPVTVVFSKDINKQHPEDGRARTITLETKHEVKILPPFELPYQTKSAQTLINGVNVANGNLNWQYNLYALRNQGLDLPFDLTFNSWSINDSSGPLGAKVWPDFDTRLQYIYGKDDDNNIHRFVRIYGLVNMTFHQDEAGQLKAELGQTGSLTFDGETWQLHDKYQTKYTFVPDEKRDIANLTEIADLNNNTITYKYSDPEDPEIRLAPLTTITANLVTARLSYDDDRPIKRITELKLDPGDPNTQAKVWSFSYQGKYLDTLTRPDESSINLSISDTTFSFLNGRGEQTIYALDEVDPENEEIRLVSSITEPESALTQFDYYTSSTTVFDPRGKAWNYEYNDLGNVELIKSPLDFETTMEWENMRMTALTDARGERTEYTHDNNGNVTRENFTVNAQQVKNTAVYSIANLPTNMTDTLGNLEIFSYDSEIPTNLISRKIDGFGEVDSFSFRYDSHGNPVEMKNALGNKKNMSYNGGFPVHANVENNYNNNNVYDAFGNLLENKQMVDGVEVIHHHYYDALDRLTEIKRDGWTIGHYFYDEEGNRIEAHDPDGKSTYTVFDGQNRVTKTTIENDTLADDEPLAELIVTTTDYDENGNIKIETDPRNIVTEYDYDDDNRRIEVNRAGITTDTYEYDGNGNVVLHKDGRDNPTQFEYDELNRQTKITYADGGITEKRYDGEGNLVWEKTVLGVINEYAYDKAKRLTKHTRTCDENGTGTVQPRERHLTYDAAGNLKTEEDFKGNLTQYDYDNAGRLITVTDALDNTITHTYDDQGNKIETIDQKGRKIEYEYNNQKMVTRVKRYVTMTIEGNPVLVEAVTQHFYNEKGNRIRTIDPLGKETRFKYNTVNELVKKTDHDNYTEFFEHDIAGNLIKQVDKNGSVTLNNYDPFNRLLKKEILPGGTFSGFSEEYTYDNAGNMISSKDSEGYATTYAYDNRNRVHTTTDPYGYTIVTTCDFAGNVTYRKDKNNKDREYTYDPRGLLNKETDHFGHSVLFAYDPVGNLTTRIDKKRYQELYNYDALNRRTEEFRYDSGLGGMLKIKTTAYDPVGNVRTVTNARGFTTTYIYNQLDNPVEVIPPDVEATVVNTYDLAGNVIASKDGDNHLTTYHYDNLHRQIKVTVRANPNAPDPVNDLVTQFQYDPVGNKIKVTPPKNETATSYVYDRMNRLLQVTSPEGLVTNYTYDRNGNLASQDFGGLATTFDYDMLNRRTKMTNAAGGLTATTYDPNGNIHTITQPNGDLQINTYDALNRLIETTYTPGQTVTDTYVDRIDYTYDDNNNPEMEKTYSSNGTTKTTTTTFDSFNRPRTVTIDGKLIEKTYDSNGNLKTECSPDGKMTAYDYNSMDRIEHVTAPEGVTSYTYTNNGRQLTVTKPDKSVTTYAYDFADRVEFLETVNQETPIVHFDYTYDKNGNRLTQNAKFGSGPSQITTYEYDNQDRLKSFTEGNITVNYTLDPQGNRTAKQTTQNGTTEDLLYHYDTQKRLTQVQDLNEPANNINFTYDDNGSMISRITSDGTETYVHSPRKQPLSVARNGQKLETYEYDHLGMRIIKNNLENNTTTGYVYDGRRILEETDANDQAMRSYRYGNNMLGFVASGLPQFTHHDPLGSIAAVTNADGTILETRDYQPFGQSDITQNSDTDLPNVELHFDGELAPEVLGDLFSSEIPTTRTLEIPSPDDPDLVEGDTWHPDIYLTIGTEVPYVTVPVTQIPITMVNDLSPPYLTMTVSEKYLDPTDVIDELNYTIDIDLGDPIQPLTNASVSVQLPTNLSITNSSHTFTDQYNLITWALGDITQQITQITFTASVNFTQNPNIIITPHAELYAVELTDQILSNQTPTAILSEGIAFFTEAYVQGTNTPTAYAKLYDSFYSTDFRCTVIYHGEVSQNARGFIQKELDQSTGMMDFGARFYDPTIGRFTTHDPYRGDISEPRSLLRYSYAFNNPLEYFDVHGFYTLRYTSSKGFVEEITSDDIELYPELALQIGSYSKTGFRVEFEVGDVEDARAFLNDIFSGKIADSWHLHRLFMNTGVQVGGKRSPYMSPMALANSKGEYEVNQYYNKSLSQAYIKYQYDIQRGDVSWFDARYAGITAPAAAYLERKGLSFIPAPIQQILRSEATEGFVATNHEMDAVFAFCALAELSAGTLGGLIKDPFAYKQLMDDAAKAGFQEVKNIGPLESAFDRAGRTIATKSTAGHHTVPKYMGGRENQTLADLAKDIHDPYHDFLDNWKLPPDIEPRFGAPKSFRGEVRHFGRENKGLEIFAKESRANREFIVDNLRESYKQYGIYDEVTEVFEHEAKIFIRGITK</sequence>
<comment type="caution">
    <text evidence="5">The sequence shown here is derived from an EMBL/GenBank/DDBJ whole genome shotgun (WGS) entry which is preliminary data.</text>
</comment>
<dbReference type="InterPro" id="IPR056823">
    <property type="entry name" value="TEN-like_YD-shell"/>
</dbReference>
<organism evidence="5 6">
    <name type="scientific">candidate division CSSED10-310 bacterium</name>
    <dbReference type="NCBI Taxonomy" id="2855610"/>
    <lineage>
        <taxon>Bacteria</taxon>
        <taxon>Bacteria division CSSED10-310</taxon>
    </lineage>
</organism>
<feature type="domain" description="Teneurin-like YD-shell" evidence="4">
    <location>
        <begin position="2627"/>
        <end position="2744"/>
    </location>
</feature>
<dbReference type="InterPro" id="IPR011047">
    <property type="entry name" value="Quinoprotein_ADH-like_sf"/>
</dbReference>
<keyword evidence="6" id="KW-1185">Reference proteome</keyword>
<dbReference type="Gene3D" id="3.10.620.30">
    <property type="match status" value="1"/>
</dbReference>
<feature type="region of interest" description="Disordered" evidence="2">
    <location>
        <begin position="209"/>
        <end position="249"/>
    </location>
</feature>
<evidence type="ECO:0000313" key="5">
    <source>
        <dbReference type="EMBL" id="MFC1849106.1"/>
    </source>
</evidence>
<dbReference type="NCBIfam" id="TIGR01643">
    <property type="entry name" value="YD_repeat_2x"/>
    <property type="match status" value="5"/>
</dbReference>
<dbReference type="InterPro" id="IPR050708">
    <property type="entry name" value="T6SS_VgrG/RHS"/>
</dbReference>
<evidence type="ECO:0000256" key="2">
    <source>
        <dbReference type="SAM" id="MobiDB-lite"/>
    </source>
</evidence>
<dbReference type="PANTHER" id="PTHR32305:SF15">
    <property type="entry name" value="PROTEIN RHSA-RELATED"/>
    <property type="match status" value="1"/>
</dbReference>
<dbReference type="SUPFAM" id="SSF50998">
    <property type="entry name" value="Quinoprotein alcohol dehydrogenase-like"/>
    <property type="match status" value="1"/>
</dbReference>
<dbReference type="InterPro" id="IPR006530">
    <property type="entry name" value="YD"/>
</dbReference>
<dbReference type="SUPFAM" id="SSF50969">
    <property type="entry name" value="YVTN repeat-like/Quinoprotein amine dehydrogenase"/>
    <property type="match status" value="1"/>
</dbReference>
<evidence type="ECO:0000313" key="6">
    <source>
        <dbReference type="Proteomes" id="UP001594351"/>
    </source>
</evidence>
<name>A0ABV6YSL7_UNCC1</name>
<dbReference type="Pfam" id="PF05593">
    <property type="entry name" value="RHS_repeat"/>
    <property type="match status" value="5"/>
</dbReference>
<dbReference type="PANTHER" id="PTHR32305">
    <property type="match status" value="1"/>
</dbReference>
<protein>
    <submittedName>
        <fullName evidence="5">RHS repeat-associated core domain-containing protein</fullName>
    </submittedName>
</protein>
<dbReference type="NCBIfam" id="TIGR03696">
    <property type="entry name" value="Rhs_assc_core"/>
    <property type="match status" value="1"/>
</dbReference>
<dbReference type="Gene3D" id="2.180.10.10">
    <property type="entry name" value="RHS repeat-associated core"/>
    <property type="match status" value="6"/>
</dbReference>
<gene>
    <name evidence="5" type="ORF">ACFL27_02755</name>
</gene>
<proteinExistence type="predicted"/>
<feature type="compositionally biased region" description="Polar residues" evidence="2">
    <location>
        <begin position="209"/>
        <end position="227"/>
    </location>
</feature>
<evidence type="ECO:0000256" key="1">
    <source>
        <dbReference type="ARBA" id="ARBA00022737"/>
    </source>
</evidence>
<dbReference type="SUPFAM" id="SSF54001">
    <property type="entry name" value="Cysteine proteinases"/>
    <property type="match status" value="1"/>
</dbReference>
<dbReference type="InterPro" id="IPR011044">
    <property type="entry name" value="Quino_amine_DH_bsu"/>
</dbReference>
<dbReference type="Proteomes" id="UP001594351">
    <property type="component" value="Unassembled WGS sequence"/>
</dbReference>
<evidence type="ECO:0000259" key="3">
    <source>
        <dbReference type="Pfam" id="PF01841"/>
    </source>
</evidence>
<evidence type="ECO:0000259" key="4">
    <source>
        <dbReference type="Pfam" id="PF25023"/>
    </source>
</evidence>
<dbReference type="InterPro" id="IPR022385">
    <property type="entry name" value="Rhs_assc_core"/>
</dbReference>
<dbReference type="Pfam" id="PF25023">
    <property type="entry name" value="TEN_YD-shell"/>
    <property type="match status" value="3"/>
</dbReference>
<feature type="domain" description="Teneurin-like YD-shell" evidence="4">
    <location>
        <begin position="2855"/>
        <end position="2980"/>
    </location>
</feature>
<feature type="domain" description="Teneurin-like YD-shell" evidence="4">
    <location>
        <begin position="3099"/>
        <end position="3367"/>
    </location>
</feature>
<dbReference type="InterPro" id="IPR031325">
    <property type="entry name" value="RHS_repeat"/>
</dbReference>
<feature type="domain" description="Transglutaminase-like" evidence="3">
    <location>
        <begin position="281"/>
        <end position="415"/>
    </location>
</feature>
<dbReference type="Pfam" id="PF01841">
    <property type="entry name" value="Transglut_core"/>
    <property type="match status" value="1"/>
</dbReference>
<accession>A0ABV6YSL7</accession>
<dbReference type="EMBL" id="JBHPBY010000021">
    <property type="protein sequence ID" value="MFC1849106.1"/>
    <property type="molecule type" value="Genomic_DNA"/>
</dbReference>
<keyword evidence="1" id="KW-0677">Repeat</keyword>
<dbReference type="InterPro" id="IPR002931">
    <property type="entry name" value="Transglutaminase-like"/>
</dbReference>
<reference evidence="5 6" key="1">
    <citation type="submission" date="2024-09" db="EMBL/GenBank/DDBJ databases">
        <title>Laminarin stimulates single cell rates of sulfate reduction while oxygen inhibits transcriptomic activity in coastal marine sediment.</title>
        <authorList>
            <person name="Lindsay M."/>
            <person name="Orcutt B."/>
            <person name="Emerson D."/>
            <person name="Stepanauskas R."/>
            <person name="D'Angelo T."/>
        </authorList>
    </citation>
    <scope>NUCLEOTIDE SEQUENCE [LARGE SCALE GENOMIC DNA]</scope>
    <source>
        <strain evidence="5">SAG AM-311-K15</strain>
    </source>
</reference>